<gene>
    <name evidence="3" type="ORF">WMO29_10430</name>
</gene>
<feature type="domain" description="SIS" evidence="2">
    <location>
        <begin position="33"/>
        <end position="176"/>
    </location>
</feature>
<dbReference type="SUPFAM" id="SSF53697">
    <property type="entry name" value="SIS domain"/>
    <property type="match status" value="1"/>
</dbReference>
<evidence type="ECO:0000313" key="4">
    <source>
        <dbReference type="Proteomes" id="UP001438008"/>
    </source>
</evidence>
<keyword evidence="4" id="KW-1185">Reference proteome</keyword>
<dbReference type="PANTHER" id="PTHR38418:SF2">
    <property type="entry name" value="SUGAR ISOMERASE, KPSF_GUTQ (AFU_ORTHOLOGUE AFUA_6G08860)"/>
    <property type="match status" value="1"/>
</dbReference>
<dbReference type="Gene3D" id="3.40.50.10490">
    <property type="entry name" value="Glucose-6-phosphate isomerase like protein, domain 1"/>
    <property type="match status" value="1"/>
</dbReference>
<name>A0ABV1FIL2_9FIRM</name>
<keyword evidence="1" id="KW-1133">Transmembrane helix</keyword>
<proteinExistence type="predicted"/>
<comment type="caution">
    <text evidence="3">The sequence shown here is derived from an EMBL/GenBank/DDBJ whole genome shotgun (WGS) entry which is preliminary data.</text>
</comment>
<dbReference type="InterPro" id="IPR046348">
    <property type="entry name" value="SIS_dom_sf"/>
</dbReference>
<dbReference type="InterPro" id="IPR035474">
    <property type="entry name" value="SIS_Kpsf"/>
</dbReference>
<dbReference type="RefSeq" id="WP_349164726.1">
    <property type="nucleotide sequence ID" value="NZ_JBBMFE010000009.1"/>
</dbReference>
<evidence type="ECO:0000259" key="2">
    <source>
        <dbReference type="PROSITE" id="PS51464"/>
    </source>
</evidence>
<dbReference type="Proteomes" id="UP001438008">
    <property type="component" value="Unassembled WGS sequence"/>
</dbReference>
<dbReference type="Pfam" id="PF01380">
    <property type="entry name" value="SIS"/>
    <property type="match status" value="1"/>
</dbReference>
<dbReference type="PROSITE" id="PS51464">
    <property type="entry name" value="SIS"/>
    <property type="match status" value="1"/>
</dbReference>
<keyword evidence="1" id="KW-0812">Transmembrane</keyword>
<dbReference type="PANTHER" id="PTHR38418">
    <property type="entry name" value="SUGAR ISOMERASE, KPSF/GUTQ (AFU_ORTHOLOGUE AFUA_6G08860)"/>
    <property type="match status" value="1"/>
</dbReference>
<reference evidence="3 4" key="1">
    <citation type="submission" date="2024-03" db="EMBL/GenBank/DDBJ databases">
        <title>Human intestinal bacterial collection.</title>
        <authorList>
            <person name="Pauvert C."/>
            <person name="Hitch T.C.A."/>
            <person name="Clavel T."/>
        </authorList>
    </citation>
    <scope>NUCLEOTIDE SEQUENCE [LARGE SCALE GENOMIC DNA]</scope>
    <source>
        <strain evidence="3 4">CLA-AA-H132</strain>
    </source>
</reference>
<dbReference type="CDD" id="cd05014">
    <property type="entry name" value="SIS_Kpsf"/>
    <property type="match status" value="1"/>
</dbReference>
<evidence type="ECO:0000256" key="1">
    <source>
        <dbReference type="SAM" id="Phobius"/>
    </source>
</evidence>
<keyword evidence="1" id="KW-0472">Membrane</keyword>
<accession>A0ABV1FIL2</accession>
<protein>
    <submittedName>
        <fullName evidence="3">SIS domain-containing protein</fullName>
    </submittedName>
</protein>
<organism evidence="3 4">
    <name type="scientific">Laedolimicola intestinihominis</name>
    <dbReference type="NCBI Taxonomy" id="3133166"/>
    <lineage>
        <taxon>Bacteria</taxon>
        <taxon>Bacillati</taxon>
        <taxon>Bacillota</taxon>
        <taxon>Clostridia</taxon>
        <taxon>Lachnospirales</taxon>
        <taxon>Lachnospiraceae</taxon>
        <taxon>Laedolimicola</taxon>
    </lineage>
</organism>
<dbReference type="EMBL" id="JBBMFE010000009">
    <property type="protein sequence ID" value="MEQ2472899.1"/>
    <property type="molecule type" value="Genomic_DNA"/>
</dbReference>
<feature type="transmembrane region" description="Helical" evidence="1">
    <location>
        <begin position="148"/>
        <end position="170"/>
    </location>
</feature>
<sequence length="198" mass="21401">MNIRESVVHTLRCESEIIAELEKTVSEEQIEKVMNAFLNCKGKVILTGCGTSGTAAQKIEHTLSCVDCPALFLSPANALHGGMGVVQKDDILVLLSKGGHTEELNKMIAPCKERGALLIAVTENEESYMAKESDLVLKIKVEKEPDEYNVLATGSILATLAVFDAIAIAISRMKGFSQKGFLKIHPGGDVGKRLSEMK</sequence>
<dbReference type="InterPro" id="IPR001347">
    <property type="entry name" value="SIS_dom"/>
</dbReference>
<evidence type="ECO:0000313" key="3">
    <source>
        <dbReference type="EMBL" id="MEQ2472899.1"/>
    </source>
</evidence>